<dbReference type="EMBL" id="NJHN03000095">
    <property type="protein sequence ID" value="KAH9415629.1"/>
    <property type="molecule type" value="Genomic_DNA"/>
</dbReference>
<proteinExistence type="predicted"/>
<comment type="caution">
    <text evidence="1">The sequence shown here is derived from an EMBL/GenBank/DDBJ whole genome shotgun (WGS) entry which is preliminary data.</text>
</comment>
<reference evidence="1 2" key="1">
    <citation type="journal article" date="2018" name="J. Allergy Clin. Immunol.">
        <title>High-quality assembly of Dermatophagoides pteronyssinus genome and transcriptome reveals a wide range of novel allergens.</title>
        <authorList>
            <person name="Liu X.Y."/>
            <person name="Yang K.Y."/>
            <person name="Wang M.Q."/>
            <person name="Kwok J.S."/>
            <person name="Zeng X."/>
            <person name="Yang Z."/>
            <person name="Xiao X.J."/>
            <person name="Lau C.P."/>
            <person name="Li Y."/>
            <person name="Huang Z.M."/>
            <person name="Ba J.G."/>
            <person name="Yim A.K."/>
            <person name="Ouyang C.Y."/>
            <person name="Ngai S.M."/>
            <person name="Chan T.F."/>
            <person name="Leung E.L."/>
            <person name="Liu L."/>
            <person name="Liu Z.G."/>
            <person name="Tsui S.K."/>
        </authorList>
    </citation>
    <scope>NUCLEOTIDE SEQUENCE [LARGE SCALE GENOMIC DNA]</scope>
    <source>
        <strain evidence="1">Derp</strain>
    </source>
</reference>
<protein>
    <submittedName>
        <fullName evidence="1">Uncharacterized protein</fullName>
    </submittedName>
</protein>
<name>A0ABQ8IZ88_DERPT</name>
<gene>
    <name evidence="1" type="ORF">DERP_000117</name>
</gene>
<keyword evidence="2" id="KW-1185">Reference proteome</keyword>
<evidence type="ECO:0000313" key="2">
    <source>
        <dbReference type="Proteomes" id="UP000887458"/>
    </source>
</evidence>
<organism evidence="1 2">
    <name type="scientific">Dermatophagoides pteronyssinus</name>
    <name type="common">European house dust mite</name>
    <dbReference type="NCBI Taxonomy" id="6956"/>
    <lineage>
        <taxon>Eukaryota</taxon>
        <taxon>Metazoa</taxon>
        <taxon>Ecdysozoa</taxon>
        <taxon>Arthropoda</taxon>
        <taxon>Chelicerata</taxon>
        <taxon>Arachnida</taxon>
        <taxon>Acari</taxon>
        <taxon>Acariformes</taxon>
        <taxon>Sarcoptiformes</taxon>
        <taxon>Astigmata</taxon>
        <taxon>Psoroptidia</taxon>
        <taxon>Analgoidea</taxon>
        <taxon>Pyroglyphidae</taxon>
        <taxon>Dermatophagoidinae</taxon>
        <taxon>Dermatophagoides</taxon>
    </lineage>
</organism>
<sequence>MRQKKSIRESLFVPFFICHNSCIFVFHNQQKSYSILQSTLCFTLLDHHHDMTVYHWFGLIFFLVYQNK</sequence>
<dbReference type="Proteomes" id="UP000887458">
    <property type="component" value="Unassembled WGS sequence"/>
</dbReference>
<reference evidence="1 2" key="2">
    <citation type="journal article" date="2022" name="Mol. Biol. Evol.">
        <title>Comparative Genomics Reveals Insights into the Divergent Evolution of Astigmatic Mites and Household Pest Adaptations.</title>
        <authorList>
            <person name="Xiong Q."/>
            <person name="Wan A.T."/>
            <person name="Liu X."/>
            <person name="Fung C.S."/>
            <person name="Xiao X."/>
            <person name="Malainual N."/>
            <person name="Hou J."/>
            <person name="Wang L."/>
            <person name="Wang M."/>
            <person name="Yang K.Y."/>
            <person name="Cui Y."/>
            <person name="Leung E.L."/>
            <person name="Nong W."/>
            <person name="Shin S.K."/>
            <person name="Au S.W."/>
            <person name="Jeong K.Y."/>
            <person name="Chew F.T."/>
            <person name="Hui J.H."/>
            <person name="Leung T.F."/>
            <person name="Tungtrongchitr A."/>
            <person name="Zhong N."/>
            <person name="Liu Z."/>
            <person name="Tsui S.K."/>
        </authorList>
    </citation>
    <scope>NUCLEOTIDE SEQUENCE [LARGE SCALE GENOMIC DNA]</scope>
    <source>
        <strain evidence="1">Derp</strain>
    </source>
</reference>
<accession>A0ABQ8IZ88</accession>
<evidence type="ECO:0000313" key="1">
    <source>
        <dbReference type="EMBL" id="KAH9415629.1"/>
    </source>
</evidence>